<keyword evidence="6" id="KW-1006">Bacterial flagellum protein export</keyword>
<reference evidence="10 11" key="1">
    <citation type="submission" date="2024-03" db="EMBL/GenBank/DDBJ databases">
        <title>Bacilli Hybrid Assemblies.</title>
        <authorList>
            <person name="Kovac J."/>
        </authorList>
    </citation>
    <scope>NUCLEOTIDE SEQUENCE [LARGE SCALE GENOMIC DNA]</scope>
    <source>
        <strain evidence="10 11">FSL R7-0666</strain>
    </source>
</reference>
<evidence type="ECO:0000259" key="9">
    <source>
        <dbReference type="Pfam" id="PF02108"/>
    </source>
</evidence>
<name>A0ABU9VIV6_9BACI</name>
<keyword evidence="11" id="KW-1185">Reference proteome</keyword>
<keyword evidence="5" id="KW-0653">Protein transport</keyword>
<gene>
    <name evidence="10" type="primary">fliH</name>
    <name evidence="10" type="ORF">MKY91_11810</name>
</gene>
<dbReference type="InterPro" id="IPR018035">
    <property type="entry name" value="Flagellar_FliH/T3SS_HrpE"/>
</dbReference>
<evidence type="ECO:0000256" key="6">
    <source>
        <dbReference type="ARBA" id="ARBA00023225"/>
    </source>
</evidence>
<dbReference type="NCBIfam" id="TIGR03825">
    <property type="entry name" value="FliH_bacil"/>
    <property type="match status" value="1"/>
</dbReference>
<dbReference type="EMBL" id="JBCITK010000001">
    <property type="protein sequence ID" value="MEN0643836.1"/>
    <property type="molecule type" value="Genomic_DNA"/>
</dbReference>
<evidence type="ECO:0000256" key="2">
    <source>
        <dbReference type="ARBA" id="ARBA00006602"/>
    </source>
</evidence>
<comment type="similarity">
    <text evidence="2">Belongs to the FliH family.</text>
</comment>
<keyword evidence="10" id="KW-0282">Flagellum</keyword>
<feature type="coiled-coil region" evidence="8">
    <location>
        <begin position="38"/>
        <end position="83"/>
    </location>
</feature>
<sequence>MSRIIKSKADASLQTKRSIAIKPLWNRTDNWTEADSTVDEVELAQQIAENRLIEMENQAQDMMARAEQQSEQLTELFERKEKEMALQAEQLFEENRTKGYEAGYQEGEQAAWATYSDKIIEAQAVIDQAQREKEQKLKDAEPEMIQLACAIAEKILGKEVTSDQTVLQFLKGQVLEARDHNDIQLFVHPTWYEKVVNQKQELLVVLPPDGDLLIVPDLTLEEDACRIETKQGRLNTSIDHQLEALKGQLLKHQEETSHDQSSAS</sequence>
<keyword evidence="4" id="KW-1005">Bacterial flagellum biogenesis</keyword>
<feature type="domain" description="Flagellar assembly protein FliH/Type III secretion system HrpE" evidence="9">
    <location>
        <begin position="121"/>
        <end position="244"/>
    </location>
</feature>
<keyword evidence="10" id="KW-0966">Cell projection</keyword>
<dbReference type="Pfam" id="PF02108">
    <property type="entry name" value="FliH"/>
    <property type="match status" value="1"/>
</dbReference>
<evidence type="ECO:0000313" key="10">
    <source>
        <dbReference type="EMBL" id="MEN0643836.1"/>
    </source>
</evidence>
<evidence type="ECO:0000256" key="5">
    <source>
        <dbReference type="ARBA" id="ARBA00022927"/>
    </source>
</evidence>
<proteinExistence type="inferred from homology"/>
<organism evidence="10 11">
    <name type="scientific">Alkalicoccobacillus gibsonii</name>
    <dbReference type="NCBI Taxonomy" id="79881"/>
    <lineage>
        <taxon>Bacteria</taxon>
        <taxon>Bacillati</taxon>
        <taxon>Bacillota</taxon>
        <taxon>Bacilli</taxon>
        <taxon>Bacillales</taxon>
        <taxon>Bacillaceae</taxon>
        <taxon>Alkalicoccobacillus</taxon>
    </lineage>
</organism>
<keyword evidence="10" id="KW-0969">Cilium</keyword>
<comment type="caution">
    <text evidence="10">The sequence shown here is derived from an EMBL/GenBank/DDBJ whole genome shotgun (WGS) entry which is preliminary data.</text>
</comment>
<evidence type="ECO:0000256" key="4">
    <source>
        <dbReference type="ARBA" id="ARBA00022795"/>
    </source>
</evidence>
<protein>
    <recommendedName>
        <fullName evidence="7">Flagellar assembly protein FliH</fullName>
    </recommendedName>
</protein>
<dbReference type="InterPro" id="IPR051472">
    <property type="entry name" value="T3SS_Stator/FliH"/>
</dbReference>
<dbReference type="Proteomes" id="UP001418796">
    <property type="component" value="Unassembled WGS sequence"/>
</dbReference>
<evidence type="ECO:0000256" key="3">
    <source>
        <dbReference type="ARBA" id="ARBA00022448"/>
    </source>
</evidence>
<dbReference type="PANTHER" id="PTHR34982">
    <property type="entry name" value="YOP PROTEINS TRANSLOCATION PROTEIN L"/>
    <property type="match status" value="1"/>
</dbReference>
<evidence type="ECO:0000313" key="11">
    <source>
        <dbReference type="Proteomes" id="UP001418796"/>
    </source>
</evidence>
<keyword evidence="3" id="KW-0813">Transport</keyword>
<accession>A0ABU9VIV6</accession>
<evidence type="ECO:0000256" key="8">
    <source>
        <dbReference type="SAM" id="Coils"/>
    </source>
</evidence>
<comment type="function">
    <text evidence="1">Needed for flagellar regrowth and assembly.</text>
</comment>
<evidence type="ECO:0000256" key="1">
    <source>
        <dbReference type="ARBA" id="ARBA00003041"/>
    </source>
</evidence>
<dbReference type="PANTHER" id="PTHR34982:SF1">
    <property type="entry name" value="FLAGELLAR ASSEMBLY PROTEIN FLIH"/>
    <property type="match status" value="1"/>
</dbReference>
<evidence type="ECO:0000256" key="7">
    <source>
        <dbReference type="NCBIfam" id="TIGR03825"/>
    </source>
</evidence>
<keyword evidence="8" id="KW-0175">Coiled coil</keyword>
<dbReference type="RefSeq" id="WP_343130676.1">
    <property type="nucleotide sequence ID" value="NZ_JBCITK010000001.1"/>
</dbReference>
<dbReference type="InterPro" id="IPR022524">
    <property type="entry name" value="FliH_Bacilli"/>
</dbReference>